<keyword evidence="2" id="KW-1185">Reference proteome</keyword>
<proteinExistence type="predicted"/>
<dbReference type="InterPro" id="IPR020339">
    <property type="entry name" value="C20orf85-like"/>
</dbReference>
<gene>
    <name evidence="1" type="ORF">HW555_010608</name>
</gene>
<protein>
    <submittedName>
        <fullName evidence="1">Uncharacterized protein</fullName>
    </submittedName>
</protein>
<sequence length="127" mass="14806">MGTEHKVVKYDPNTEAFQMRAQWKKQENCRQQWFERWSWLLEERKQALAQADAIRQEASAATRSQIAIKPDEGKSLKPVPLTSTGVIGWLASRPDCRLEIYTSWCAKPRLRLPDAWDDPNYMGKNKK</sequence>
<organism evidence="1 2">
    <name type="scientific">Spodoptera exigua</name>
    <name type="common">Beet armyworm</name>
    <name type="synonym">Noctua fulgens</name>
    <dbReference type="NCBI Taxonomy" id="7107"/>
    <lineage>
        <taxon>Eukaryota</taxon>
        <taxon>Metazoa</taxon>
        <taxon>Ecdysozoa</taxon>
        <taxon>Arthropoda</taxon>
        <taxon>Hexapoda</taxon>
        <taxon>Insecta</taxon>
        <taxon>Pterygota</taxon>
        <taxon>Neoptera</taxon>
        <taxon>Endopterygota</taxon>
        <taxon>Lepidoptera</taxon>
        <taxon>Glossata</taxon>
        <taxon>Ditrysia</taxon>
        <taxon>Noctuoidea</taxon>
        <taxon>Noctuidae</taxon>
        <taxon>Amphipyrinae</taxon>
        <taxon>Spodoptera</taxon>
    </lineage>
</organism>
<dbReference type="Pfam" id="PF14945">
    <property type="entry name" value="LLC1"/>
    <property type="match status" value="1"/>
</dbReference>
<evidence type="ECO:0000313" key="1">
    <source>
        <dbReference type="EMBL" id="KAF9410259.1"/>
    </source>
</evidence>
<dbReference type="Proteomes" id="UP000648187">
    <property type="component" value="Unassembled WGS sequence"/>
</dbReference>
<comment type="caution">
    <text evidence="1">The sequence shown here is derived from an EMBL/GenBank/DDBJ whole genome shotgun (WGS) entry which is preliminary data.</text>
</comment>
<dbReference type="AlphaFoldDB" id="A0A835G966"/>
<dbReference type="EMBL" id="JACKWZ010000271">
    <property type="protein sequence ID" value="KAF9410259.1"/>
    <property type="molecule type" value="Genomic_DNA"/>
</dbReference>
<name>A0A835G966_SPOEX</name>
<accession>A0A835G966</accession>
<evidence type="ECO:0000313" key="2">
    <source>
        <dbReference type="Proteomes" id="UP000648187"/>
    </source>
</evidence>
<reference evidence="1" key="1">
    <citation type="submission" date="2020-08" db="EMBL/GenBank/DDBJ databases">
        <title>Spodoptera exigua strain:BAW_Kor-Di-RS1 Genome sequencing and assembly.</title>
        <authorList>
            <person name="Kim J."/>
            <person name="Nam H.Y."/>
            <person name="Kwon M."/>
            <person name="Choi J.H."/>
            <person name="Cho S.R."/>
            <person name="Kim G.-H."/>
        </authorList>
    </citation>
    <scope>NUCLEOTIDE SEQUENCE</scope>
    <source>
        <strain evidence="1">BAW_Kor-Di-RS1</strain>
        <tissue evidence="1">Whole-body</tissue>
    </source>
</reference>